<evidence type="ECO:0000313" key="4">
    <source>
        <dbReference type="Proteomes" id="UP000239720"/>
    </source>
</evidence>
<reference evidence="2 4" key="2">
    <citation type="journal article" date="2018" name="Syst. Appl. Microbiol.">
        <title>Characterization and high-quality draft genome sequence of Herbivorax saccincola A7, an anaerobic, alkaliphilic, thermophilic, cellulolytic, and xylanolytic bacterium.</title>
        <authorList>
            <person name="Aikawa S."/>
            <person name="Baramee S."/>
            <person name="Sermsathanaswadi J."/>
            <person name="Thianheng P."/>
            <person name="Tachaapaikoon C."/>
            <person name="Shikata A."/>
            <person name="Waeonukul R."/>
            <person name="Pason P."/>
            <person name="Ratanakhanokchai K."/>
            <person name="Kosugi A."/>
        </authorList>
    </citation>
    <scope>NUCLEOTIDE SEQUENCE [LARGE SCALE GENOMIC DNA]</scope>
    <source>
        <strain evidence="2 4">A7</strain>
    </source>
</reference>
<evidence type="ECO:0000313" key="1">
    <source>
        <dbReference type="EMBL" id="AUG56961.1"/>
    </source>
</evidence>
<organism evidence="1 3">
    <name type="scientific">Acetivibrio saccincola</name>
    <dbReference type="NCBI Taxonomy" id="1677857"/>
    <lineage>
        <taxon>Bacteria</taxon>
        <taxon>Bacillati</taxon>
        <taxon>Bacillota</taxon>
        <taxon>Clostridia</taxon>
        <taxon>Eubacteriales</taxon>
        <taxon>Oscillospiraceae</taxon>
        <taxon>Acetivibrio</taxon>
    </lineage>
</organism>
<dbReference type="KEGG" id="hsc:HVS_05140"/>
<dbReference type="EMBL" id="CP025197">
    <property type="protein sequence ID" value="AUG56961.1"/>
    <property type="molecule type" value="Genomic_DNA"/>
</dbReference>
<reference evidence="1 3" key="1">
    <citation type="submission" date="2017-12" db="EMBL/GenBank/DDBJ databases">
        <title>Complete genome sequence of Herbivorax saccincola GGR1, a novel Cellulosome-producing hydrolytic bacterium in a thermophilic biogas plant, established by Illumina and Nanopore MinION sequencing.</title>
        <authorList>
            <person name="Pechtl A."/>
            <person name="Ruckert C."/>
            <person name="Koeck D.E."/>
            <person name="Maus I."/>
            <person name="Winkler A."/>
            <person name="Kalinowski J."/>
            <person name="Puhler A."/>
            <person name="Schwarz W.W."/>
            <person name="Zverlov V.V."/>
            <person name="Schluter A."/>
            <person name="Liebl W."/>
        </authorList>
    </citation>
    <scope>NUCLEOTIDE SEQUENCE [LARGE SCALE GENOMIC DNA]</scope>
    <source>
        <strain evidence="1">GGR1</strain>
        <strain evidence="3">SR1</strain>
    </source>
</reference>
<accession>A0A2K9EK78</accession>
<dbReference type="AlphaFoldDB" id="A0A2K9EK78"/>
<dbReference type="RefSeq" id="WP_101299835.1">
    <property type="nucleotide sequence ID" value="NZ_CP025197.1"/>
</dbReference>
<proteinExistence type="predicted"/>
<sequence length="119" mass="13216">MYCGNFGFGQQNEFPDNIKKLLKLLKGEKVIIVLRSGCKQTVCVEAVVGNLLMASVNRSVIKFVDIDCICEVLAESGDVLSSIFMHNKGKRPRVDFGCDALEECTKGYGWQVNQNNQPL</sequence>
<protein>
    <submittedName>
        <fullName evidence="1">Uncharacterized protein</fullName>
    </submittedName>
</protein>
<evidence type="ECO:0000313" key="3">
    <source>
        <dbReference type="Proteomes" id="UP000233534"/>
    </source>
</evidence>
<dbReference type="Proteomes" id="UP000233534">
    <property type="component" value="Chromosome"/>
</dbReference>
<dbReference type="OrthoDB" id="1955501at2"/>
<dbReference type="Proteomes" id="UP000239720">
    <property type="component" value="Unassembled WGS sequence"/>
</dbReference>
<name>A0A2K9EK78_9FIRM</name>
<dbReference type="EMBL" id="NEMB01000003">
    <property type="protein sequence ID" value="PQQ66984.1"/>
    <property type="molecule type" value="Genomic_DNA"/>
</dbReference>
<evidence type="ECO:0000313" key="2">
    <source>
        <dbReference type="EMBL" id="PQQ66984.1"/>
    </source>
</evidence>
<gene>
    <name evidence="2" type="ORF">B9R14_09695</name>
    <name evidence="1" type="ORF">HVS_05140</name>
</gene>
<keyword evidence="3" id="KW-1185">Reference proteome</keyword>